<dbReference type="HOGENOM" id="CLU_2887843_0_0_1"/>
<organism evidence="1 2">
    <name type="scientific">Caenorhabditis briggsae</name>
    <dbReference type="NCBI Taxonomy" id="6238"/>
    <lineage>
        <taxon>Eukaryota</taxon>
        <taxon>Metazoa</taxon>
        <taxon>Ecdysozoa</taxon>
        <taxon>Nematoda</taxon>
        <taxon>Chromadorea</taxon>
        <taxon>Rhabditida</taxon>
        <taxon>Rhabditina</taxon>
        <taxon>Rhabditomorpha</taxon>
        <taxon>Rhabditoidea</taxon>
        <taxon>Rhabditidae</taxon>
        <taxon>Peloderinae</taxon>
        <taxon>Caenorhabditis</taxon>
    </lineage>
</organism>
<dbReference type="EMBL" id="HE600904">
    <property type="protein sequence ID" value="CAS00035.1"/>
    <property type="molecule type" value="Genomic_DNA"/>
</dbReference>
<accession>B6IJF5</accession>
<evidence type="ECO:0000313" key="2">
    <source>
        <dbReference type="Proteomes" id="UP000008549"/>
    </source>
</evidence>
<dbReference type="CTD" id="68916693"/>
<evidence type="ECO:0000313" key="3">
    <source>
        <dbReference type="WormBase" id="CBG25196"/>
    </source>
</evidence>
<dbReference type="KEGG" id="cbr:CBG_25196"/>
<dbReference type="RefSeq" id="XP_045099596.1">
    <property type="nucleotide sequence ID" value="XM_045242614.1"/>
</dbReference>
<dbReference type="GeneID" id="68916693"/>
<dbReference type="Proteomes" id="UP000008549">
    <property type="component" value="Unassembled WGS sequence"/>
</dbReference>
<dbReference type="InParanoid" id="B6IJF5"/>
<protein>
    <submittedName>
        <fullName evidence="1">Protein CBG25196</fullName>
    </submittedName>
</protein>
<dbReference type="AlphaFoldDB" id="B6IJF5"/>
<proteinExistence type="predicted"/>
<gene>
    <name evidence="1 3" type="ORF">CBG25196</name>
    <name evidence="1" type="ORF">CBG_25196</name>
</gene>
<keyword evidence="2" id="KW-1185">Reference proteome</keyword>
<name>B6IJF5_CAEBR</name>
<reference evidence="1 2" key="2">
    <citation type="journal article" date="2011" name="PLoS Genet.">
        <title>Caenorhabditis briggsae recombinant inbred line genotypes reveal inter-strain incompatibility and the evolution of recombination.</title>
        <authorList>
            <person name="Ross J.A."/>
            <person name="Koboldt D.C."/>
            <person name="Staisch J.E."/>
            <person name="Chamberlin H.M."/>
            <person name="Gupta B.P."/>
            <person name="Miller R.D."/>
            <person name="Baird S.E."/>
            <person name="Haag E.S."/>
        </authorList>
    </citation>
    <scope>NUCLEOTIDE SEQUENCE [LARGE SCALE GENOMIC DNA]</scope>
    <source>
        <strain evidence="1 2">AF16</strain>
    </source>
</reference>
<evidence type="ECO:0000313" key="1">
    <source>
        <dbReference type="EMBL" id="CAS00035.1"/>
    </source>
</evidence>
<sequence>MSKISLKVIFSNHLNTNIRKIASTGLDIQIFTSSEEQKIQKKCSIQDALLQVITCTFYASIGF</sequence>
<reference evidence="1 2" key="1">
    <citation type="journal article" date="2003" name="PLoS Biol.">
        <title>The genome sequence of Caenorhabditis briggsae: a platform for comparative genomics.</title>
        <authorList>
            <person name="Stein L.D."/>
            <person name="Bao Z."/>
            <person name="Blasiar D."/>
            <person name="Blumenthal T."/>
            <person name="Brent M.R."/>
            <person name="Chen N."/>
            <person name="Chinwalla A."/>
            <person name="Clarke L."/>
            <person name="Clee C."/>
            <person name="Coghlan A."/>
            <person name="Coulson A."/>
            <person name="D'Eustachio P."/>
            <person name="Fitch D.H."/>
            <person name="Fulton L.A."/>
            <person name="Fulton R.E."/>
            <person name="Griffiths-Jones S."/>
            <person name="Harris T.W."/>
            <person name="Hillier L.W."/>
            <person name="Kamath R."/>
            <person name="Kuwabara P.E."/>
            <person name="Mardis E.R."/>
            <person name="Marra M.A."/>
            <person name="Miner T.L."/>
            <person name="Minx P."/>
            <person name="Mullikin J.C."/>
            <person name="Plumb R.W."/>
            <person name="Rogers J."/>
            <person name="Schein J.E."/>
            <person name="Sohrmann M."/>
            <person name="Spieth J."/>
            <person name="Stajich J.E."/>
            <person name="Wei C."/>
            <person name="Willey D."/>
            <person name="Wilson R.K."/>
            <person name="Durbin R."/>
            <person name="Waterston R.H."/>
        </authorList>
    </citation>
    <scope>NUCLEOTIDE SEQUENCE [LARGE SCALE GENOMIC DNA]</scope>
    <source>
        <strain evidence="1 2">AF16</strain>
    </source>
</reference>
<dbReference type="WormBase" id="CBG25196">
    <property type="protein sequence ID" value="CBP46599"/>
    <property type="gene ID" value="WBGene00086610"/>
</dbReference>